<name>A0A556V678_BAGYA</name>
<keyword evidence="2" id="KW-1185">Reference proteome</keyword>
<proteinExistence type="predicted"/>
<dbReference type="AlphaFoldDB" id="A0A556V678"/>
<dbReference type="EMBL" id="VCAZ01000132">
    <property type="protein sequence ID" value="TSW35260.1"/>
    <property type="molecule type" value="Genomic_DNA"/>
</dbReference>
<protein>
    <submittedName>
        <fullName evidence="1">Uncharacterized protein</fullName>
    </submittedName>
</protein>
<dbReference type="Proteomes" id="UP000319801">
    <property type="component" value="Unassembled WGS sequence"/>
</dbReference>
<comment type="caution">
    <text evidence="1">The sequence shown here is derived from an EMBL/GenBank/DDBJ whole genome shotgun (WGS) entry which is preliminary data.</text>
</comment>
<evidence type="ECO:0000313" key="1">
    <source>
        <dbReference type="EMBL" id="TSW35260.1"/>
    </source>
</evidence>
<sequence>MVEKENESSSPTCGRQQIVRRRHYSALDFCSDNFSLGTGIKLIASGFAHHQTCHSSRCQVIASQHSPPGHVTQKIAGQDKRMLNLGDSECSKQCVQGRFQWKLKEITASPHCTQLTHGTLSAPVHCGRLISAKKRGLQAALYSDGCFSAPGTSGASEWTRGMGRVALNGRVEKAMALNGRVEESEALNGRVEKAMKATRH</sequence>
<evidence type="ECO:0000313" key="2">
    <source>
        <dbReference type="Proteomes" id="UP000319801"/>
    </source>
</evidence>
<reference evidence="1 2" key="1">
    <citation type="journal article" date="2019" name="Genome Biol. Evol.">
        <title>Whole-Genome Sequencing of the Giant Devil Catfish, Bagarius yarrelli.</title>
        <authorList>
            <person name="Jiang W."/>
            <person name="Lv Y."/>
            <person name="Cheng L."/>
            <person name="Yang K."/>
            <person name="Chao B."/>
            <person name="Wang X."/>
            <person name="Li Y."/>
            <person name="Pan X."/>
            <person name="You X."/>
            <person name="Zhang Y."/>
            <person name="Yang J."/>
            <person name="Li J."/>
            <person name="Zhang X."/>
            <person name="Liu S."/>
            <person name="Sun C."/>
            <person name="Yang J."/>
            <person name="Shi Q."/>
        </authorList>
    </citation>
    <scope>NUCLEOTIDE SEQUENCE [LARGE SCALE GENOMIC DNA]</scope>
    <source>
        <strain evidence="1">JWS20170419001</strain>
        <tissue evidence="1">Muscle</tissue>
    </source>
</reference>
<organism evidence="1 2">
    <name type="scientific">Bagarius yarrelli</name>
    <name type="common">Goonch</name>
    <name type="synonym">Bagrus yarrelli</name>
    <dbReference type="NCBI Taxonomy" id="175774"/>
    <lineage>
        <taxon>Eukaryota</taxon>
        <taxon>Metazoa</taxon>
        <taxon>Chordata</taxon>
        <taxon>Craniata</taxon>
        <taxon>Vertebrata</taxon>
        <taxon>Euteleostomi</taxon>
        <taxon>Actinopterygii</taxon>
        <taxon>Neopterygii</taxon>
        <taxon>Teleostei</taxon>
        <taxon>Ostariophysi</taxon>
        <taxon>Siluriformes</taxon>
        <taxon>Sisoridae</taxon>
        <taxon>Sisorinae</taxon>
        <taxon>Bagarius</taxon>
    </lineage>
</organism>
<accession>A0A556V678</accession>
<gene>
    <name evidence="1" type="ORF">Baya_13504</name>
</gene>